<evidence type="ECO:0000313" key="2">
    <source>
        <dbReference type="EMBL" id="DAE00722.1"/>
    </source>
</evidence>
<accession>A0A8S5P174</accession>
<dbReference type="EMBL" id="BK015308">
    <property type="protein sequence ID" value="DAE00722.1"/>
    <property type="molecule type" value="Genomic_DNA"/>
</dbReference>
<proteinExistence type="predicted"/>
<evidence type="ECO:0000256" key="1">
    <source>
        <dbReference type="SAM" id="MobiDB-lite"/>
    </source>
</evidence>
<feature type="compositionally biased region" description="Polar residues" evidence="1">
    <location>
        <begin position="22"/>
        <end position="31"/>
    </location>
</feature>
<protein>
    <submittedName>
        <fullName evidence="2">Uncharacterized protein</fullName>
    </submittedName>
</protein>
<feature type="region of interest" description="Disordered" evidence="1">
    <location>
        <begin position="19"/>
        <end position="41"/>
    </location>
</feature>
<feature type="compositionally biased region" description="Low complexity" evidence="1">
    <location>
        <begin position="32"/>
        <end position="41"/>
    </location>
</feature>
<sequence length="70" mass="7143">MNLTSSKVTTTLPRKAAIACASSESGNNPTPAASGEEGTGEEAASLSTLAMVSRASARLFNVFSFVLMFG</sequence>
<name>A0A8S5P174_9CAUD</name>
<organism evidence="2">
    <name type="scientific">Siphoviridae sp. ct0X023</name>
    <dbReference type="NCBI Taxonomy" id="2825295"/>
    <lineage>
        <taxon>Viruses</taxon>
        <taxon>Duplodnaviria</taxon>
        <taxon>Heunggongvirae</taxon>
        <taxon>Uroviricota</taxon>
        <taxon>Caudoviricetes</taxon>
    </lineage>
</organism>
<reference evidence="2" key="1">
    <citation type="journal article" date="2021" name="Proc. Natl. Acad. Sci. U.S.A.">
        <title>A Catalog of Tens of Thousands of Viruses from Human Metagenomes Reveals Hidden Associations with Chronic Diseases.</title>
        <authorList>
            <person name="Tisza M.J."/>
            <person name="Buck C.B."/>
        </authorList>
    </citation>
    <scope>NUCLEOTIDE SEQUENCE</scope>
    <source>
        <strain evidence="2">Ct0X023</strain>
    </source>
</reference>